<evidence type="ECO:0000259" key="5">
    <source>
        <dbReference type="PROSITE" id="PS50112"/>
    </source>
</evidence>
<comment type="catalytic activity">
    <reaction evidence="1">
        <text>ATP + protein L-histidine = ADP + protein N-phospho-L-histidine.</text>
        <dbReference type="EC" id="2.7.13.3"/>
    </reaction>
</comment>
<organism evidence="7 8">
    <name type="scientific">Aromatoleum diolicum</name>
    <dbReference type="NCBI Taxonomy" id="75796"/>
    <lineage>
        <taxon>Bacteria</taxon>
        <taxon>Pseudomonadati</taxon>
        <taxon>Pseudomonadota</taxon>
        <taxon>Betaproteobacteria</taxon>
        <taxon>Rhodocyclales</taxon>
        <taxon>Rhodocyclaceae</taxon>
        <taxon>Aromatoleum</taxon>
    </lineage>
</organism>
<dbReference type="InterPro" id="IPR035965">
    <property type="entry name" value="PAS-like_dom_sf"/>
</dbReference>
<dbReference type="PROSITE" id="PS50112">
    <property type="entry name" value="PAS"/>
    <property type="match status" value="2"/>
</dbReference>
<dbReference type="PROSITE" id="PS50113">
    <property type="entry name" value="PAC"/>
    <property type="match status" value="2"/>
</dbReference>
<dbReference type="InterPro" id="IPR001610">
    <property type="entry name" value="PAC"/>
</dbReference>
<evidence type="ECO:0000313" key="7">
    <source>
        <dbReference type="EMBL" id="NMG76126.1"/>
    </source>
</evidence>
<dbReference type="Proteomes" id="UP000648984">
    <property type="component" value="Unassembled WGS sequence"/>
</dbReference>
<sequence length="531" mass="58073">MTTELQFLREARDRGDLGPLFDAMLEGMVVRDGEGCILASNRAAKKILGLSAAELKGRSLTSLPFEYVREDGSPLPVEEHPALFTLRTGEPQTAVVMGILHPGRETVWIQANSQPLLDGTGKVAAVVTSFADITPIKRAEEALRASEARNRTLAEAIAQSGCSVIITDRRGRIEYVNPACCKAYGYSEAELLGANPSIFKSGETTPEEYATLWRTILSGQTWRGELSNRSRDGRLIREAVAVSPVRDEHGEVRHFVALKEDITQLREEERRRHALFERVARLERMELVATLAGGIAHDFNNVLVAVLGYSELAEGLLKQDGRLPRVIHYIEEIRIAGARARELIQQLLNFSRGGAVQPRLTRLDDIGREAVGLLRATLPDTVAVVADIDASLPPLSIDPAHVHQIMLNLLINARDAVNGKGTISLSARRVFFDRTQSCASCRRDFSGEYVAITVRDDGAGIAPEHRERLFEPFFTTKDVGRGTGMGLAVVHGMAHLYDGHVHLESATGKGTAVQVLLPADLMQGKVLAPVP</sequence>
<dbReference type="InterPro" id="IPR003594">
    <property type="entry name" value="HATPase_dom"/>
</dbReference>
<feature type="domain" description="PAS" evidence="5">
    <location>
        <begin position="13"/>
        <end position="71"/>
    </location>
</feature>
<dbReference type="InterPro" id="IPR004358">
    <property type="entry name" value="Sig_transdc_His_kin-like_C"/>
</dbReference>
<dbReference type="RefSeq" id="WP_169261272.1">
    <property type="nucleotide sequence ID" value="NZ_WTVQ01000026.1"/>
</dbReference>
<keyword evidence="3" id="KW-0597">Phosphoprotein</keyword>
<evidence type="ECO:0000259" key="4">
    <source>
        <dbReference type="PROSITE" id="PS50109"/>
    </source>
</evidence>
<dbReference type="CDD" id="cd00130">
    <property type="entry name" value="PAS"/>
    <property type="match status" value="2"/>
</dbReference>
<evidence type="ECO:0000259" key="6">
    <source>
        <dbReference type="PROSITE" id="PS50113"/>
    </source>
</evidence>
<dbReference type="NCBIfam" id="TIGR00229">
    <property type="entry name" value="sensory_box"/>
    <property type="match status" value="2"/>
</dbReference>
<reference evidence="7 8" key="1">
    <citation type="submission" date="2019-12" db="EMBL/GenBank/DDBJ databases">
        <title>Comparative genomics gives insights into the taxonomy of the Azoarcus-Aromatoleum group and reveals separate origins of nif in the plant-associated Azoarcus and non-plant-associated Aromatoleum sub-groups.</title>
        <authorList>
            <person name="Lafos M."/>
            <person name="Maluk M."/>
            <person name="Batista M."/>
            <person name="Junghare M."/>
            <person name="Carmona M."/>
            <person name="Faoro H."/>
            <person name="Cruz L.M."/>
            <person name="Battistoni F."/>
            <person name="De Souza E."/>
            <person name="Pedrosa F."/>
            <person name="Chen W.-M."/>
            <person name="Poole P.S."/>
            <person name="Dixon R.A."/>
            <person name="James E.K."/>
        </authorList>
    </citation>
    <scope>NUCLEOTIDE SEQUENCE [LARGE SCALE GENOMIC DNA]</scope>
    <source>
        <strain evidence="7 8">22Lin</strain>
    </source>
</reference>
<feature type="domain" description="PAC" evidence="6">
    <location>
        <begin position="93"/>
        <end position="145"/>
    </location>
</feature>
<evidence type="ECO:0000256" key="2">
    <source>
        <dbReference type="ARBA" id="ARBA00012438"/>
    </source>
</evidence>
<dbReference type="InterPro" id="IPR000014">
    <property type="entry name" value="PAS"/>
</dbReference>
<gene>
    <name evidence="7" type="ORF">GPA25_15265</name>
</gene>
<dbReference type="CDD" id="cd00082">
    <property type="entry name" value="HisKA"/>
    <property type="match status" value="1"/>
</dbReference>
<dbReference type="SMART" id="SM00388">
    <property type="entry name" value="HisKA"/>
    <property type="match status" value="1"/>
</dbReference>
<dbReference type="Gene3D" id="3.30.450.20">
    <property type="entry name" value="PAS domain"/>
    <property type="match status" value="2"/>
</dbReference>
<dbReference type="Gene3D" id="3.30.565.10">
    <property type="entry name" value="Histidine kinase-like ATPase, C-terminal domain"/>
    <property type="match status" value="1"/>
</dbReference>
<protein>
    <recommendedName>
        <fullName evidence="2">histidine kinase</fullName>
        <ecNumber evidence="2">2.7.13.3</ecNumber>
    </recommendedName>
</protein>
<evidence type="ECO:0000256" key="1">
    <source>
        <dbReference type="ARBA" id="ARBA00000085"/>
    </source>
</evidence>
<feature type="domain" description="PAS" evidence="5">
    <location>
        <begin position="149"/>
        <end position="193"/>
    </location>
</feature>
<feature type="domain" description="PAC" evidence="6">
    <location>
        <begin position="220"/>
        <end position="274"/>
    </location>
</feature>
<dbReference type="Gene3D" id="1.10.287.130">
    <property type="match status" value="1"/>
</dbReference>
<dbReference type="InterPro" id="IPR000700">
    <property type="entry name" value="PAS-assoc_C"/>
</dbReference>
<dbReference type="PANTHER" id="PTHR43065">
    <property type="entry name" value="SENSOR HISTIDINE KINASE"/>
    <property type="match status" value="1"/>
</dbReference>
<dbReference type="EMBL" id="WTVQ01000026">
    <property type="protein sequence ID" value="NMG76126.1"/>
    <property type="molecule type" value="Genomic_DNA"/>
</dbReference>
<evidence type="ECO:0000313" key="8">
    <source>
        <dbReference type="Proteomes" id="UP000648984"/>
    </source>
</evidence>
<name>A0ABX1QFF3_9RHOO</name>
<dbReference type="SMART" id="SM00091">
    <property type="entry name" value="PAS"/>
    <property type="match status" value="3"/>
</dbReference>
<proteinExistence type="predicted"/>
<dbReference type="InterPro" id="IPR036097">
    <property type="entry name" value="HisK_dim/P_sf"/>
</dbReference>
<dbReference type="EC" id="2.7.13.3" evidence="2"/>
<dbReference type="SMART" id="SM00387">
    <property type="entry name" value="HATPase_c"/>
    <property type="match status" value="1"/>
</dbReference>
<dbReference type="SUPFAM" id="SSF47384">
    <property type="entry name" value="Homodimeric domain of signal transducing histidine kinase"/>
    <property type="match status" value="1"/>
</dbReference>
<dbReference type="PROSITE" id="PS50109">
    <property type="entry name" value="HIS_KIN"/>
    <property type="match status" value="1"/>
</dbReference>
<feature type="domain" description="Histidine kinase" evidence="4">
    <location>
        <begin position="294"/>
        <end position="521"/>
    </location>
</feature>
<keyword evidence="8" id="KW-1185">Reference proteome</keyword>
<accession>A0ABX1QFF3</accession>
<dbReference type="InterPro" id="IPR005467">
    <property type="entry name" value="His_kinase_dom"/>
</dbReference>
<dbReference type="Pfam" id="PF13426">
    <property type="entry name" value="PAS_9"/>
    <property type="match status" value="2"/>
</dbReference>
<dbReference type="PRINTS" id="PR00344">
    <property type="entry name" value="BCTRLSENSOR"/>
</dbReference>
<dbReference type="InterPro" id="IPR036890">
    <property type="entry name" value="HATPase_C_sf"/>
</dbReference>
<dbReference type="SMART" id="SM00086">
    <property type="entry name" value="PAC"/>
    <property type="match status" value="2"/>
</dbReference>
<dbReference type="SUPFAM" id="SSF55874">
    <property type="entry name" value="ATPase domain of HSP90 chaperone/DNA topoisomerase II/histidine kinase"/>
    <property type="match status" value="1"/>
</dbReference>
<dbReference type="PANTHER" id="PTHR43065:SF42">
    <property type="entry name" value="TWO-COMPONENT SENSOR PPRA"/>
    <property type="match status" value="1"/>
</dbReference>
<dbReference type="InterPro" id="IPR003661">
    <property type="entry name" value="HisK_dim/P_dom"/>
</dbReference>
<dbReference type="SUPFAM" id="SSF55785">
    <property type="entry name" value="PYP-like sensor domain (PAS domain)"/>
    <property type="match status" value="2"/>
</dbReference>
<dbReference type="Pfam" id="PF02518">
    <property type="entry name" value="HATPase_c"/>
    <property type="match status" value="1"/>
</dbReference>
<evidence type="ECO:0000256" key="3">
    <source>
        <dbReference type="ARBA" id="ARBA00022553"/>
    </source>
</evidence>
<comment type="caution">
    <text evidence="7">The sequence shown here is derived from an EMBL/GenBank/DDBJ whole genome shotgun (WGS) entry which is preliminary data.</text>
</comment>